<dbReference type="PANTHER" id="PTHR10395:SF7">
    <property type="entry name" value="5-HYDROXYISOURATE HYDROLASE"/>
    <property type="match status" value="1"/>
</dbReference>
<dbReference type="SUPFAM" id="SSF49472">
    <property type="entry name" value="Transthyretin (synonym: prealbumin)"/>
    <property type="match status" value="1"/>
</dbReference>
<dbReference type="PANTHER" id="PTHR10395">
    <property type="entry name" value="URICASE AND TRANSTHYRETIN-RELATED"/>
    <property type="match status" value="1"/>
</dbReference>
<evidence type="ECO:0000256" key="2">
    <source>
        <dbReference type="ARBA" id="ARBA00002704"/>
    </source>
</evidence>
<dbReference type="Proteomes" id="UP001566132">
    <property type="component" value="Unassembled WGS sequence"/>
</dbReference>
<comment type="similarity">
    <text evidence="3">Belongs to the transthyretin family. 5-hydroxyisourate hydrolase subfamily.</text>
</comment>
<evidence type="ECO:0000256" key="7">
    <source>
        <dbReference type="ARBA" id="ARBA00022801"/>
    </source>
</evidence>
<keyword evidence="7" id="KW-0378">Hydrolase</keyword>
<organism evidence="10 11">
    <name type="scientific">Hypothenemus hampei</name>
    <name type="common">Coffee berry borer</name>
    <dbReference type="NCBI Taxonomy" id="57062"/>
    <lineage>
        <taxon>Eukaryota</taxon>
        <taxon>Metazoa</taxon>
        <taxon>Ecdysozoa</taxon>
        <taxon>Arthropoda</taxon>
        <taxon>Hexapoda</taxon>
        <taxon>Insecta</taxon>
        <taxon>Pterygota</taxon>
        <taxon>Neoptera</taxon>
        <taxon>Endopterygota</taxon>
        <taxon>Coleoptera</taxon>
        <taxon>Polyphaga</taxon>
        <taxon>Cucujiformia</taxon>
        <taxon>Curculionidae</taxon>
        <taxon>Scolytinae</taxon>
        <taxon>Hypothenemus</taxon>
    </lineage>
</organism>
<dbReference type="EMBL" id="JBDJPC010000001">
    <property type="protein sequence ID" value="KAL1516689.1"/>
    <property type="molecule type" value="Genomic_DNA"/>
</dbReference>
<feature type="binding site" evidence="8">
    <location>
        <position position="336"/>
    </location>
    <ligand>
        <name>substrate</name>
    </ligand>
</feature>
<dbReference type="AlphaFoldDB" id="A0ABD1FBN8"/>
<dbReference type="InterPro" id="IPR036817">
    <property type="entry name" value="Transthyretin/HIU_hydrolase_sf"/>
</dbReference>
<dbReference type="InterPro" id="IPR014306">
    <property type="entry name" value="Hydroxyisourate_hydrolase"/>
</dbReference>
<dbReference type="GO" id="GO:0006144">
    <property type="term" value="P:purine nucleobase metabolic process"/>
    <property type="evidence" value="ECO:0007669"/>
    <property type="project" value="UniProtKB-KW"/>
</dbReference>
<gene>
    <name evidence="10" type="ORF">ABEB36_000569</name>
</gene>
<dbReference type="PRINTS" id="PR00189">
    <property type="entry name" value="TRNSTHYRETIN"/>
</dbReference>
<dbReference type="EC" id="3.5.2.17" evidence="5"/>
<accession>A0ABD1FBN8</accession>
<proteinExistence type="inferred from homology"/>
<keyword evidence="6" id="KW-0659">Purine metabolism</keyword>
<evidence type="ECO:0000256" key="8">
    <source>
        <dbReference type="PIRSR" id="PIRSR600895-51"/>
    </source>
</evidence>
<evidence type="ECO:0000313" key="11">
    <source>
        <dbReference type="Proteomes" id="UP001566132"/>
    </source>
</evidence>
<comment type="subunit">
    <text evidence="4">Homotetramer.</text>
</comment>
<dbReference type="NCBIfam" id="TIGR02962">
    <property type="entry name" value="hdxy_isourate"/>
    <property type="match status" value="1"/>
</dbReference>
<dbReference type="Pfam" id="PF00576">
    <property type="entry name" value="Transthyretin"/>
    <property type="match status" value="1"/>
</dbReference>
<feature type="binding site" evidence="8">
    <location>
        <position position="235"/>
    </location>
    <ligand>
        <name>substrate</name>
    </ligand>
</feature>
<sequence length="342" mass="39062">MEGDENQIAHLIEDGEENLDQDHEEDNEQDHVNVVPFRLIRLTSDDGEFVIEKDEDESVSGLDNIHGKFDTKVRGKYSKYYKQTYRPAWEHMPDFKGWLKGVKGQPTRAYCIFCQKTLHAHRLSLLKHTCTIRHQKAAQAHGHPIQSDMSSSGEREGNKVHTVIINEEGVLTGEESSNEPIQAQVDGEDDDVSMDHEDLDEEFIGDHDESITTNASENNQMESKNFHKIPPISTHVIDMTRGAPVFGLNVSLYKLVDGRWTYINEGLTNSKGRCSSFFKQATYTPGRYKLHYDVDRYFASKKQQSPFPFIETIFDGTEGSPLHFPLLIGPNNYSTYRSTFEQ</sequence>
<protein>
    <recommendedName>
        <fullName evidence="5">hydroxyisourate hydrolase</fullName>
        <ecNumber evidence="5">3.5.2.17</ecNumber>
    </recommendedName>
</protein>
<dbReference type="GO" id="GO:0033971">
    <property type="term" value="F:hydroxyisourate hydrolase activity"/>
    <property type="evidence" value="ECO:0007669"/>
    <property type="project" value="UniProtKB-EC"/>
</dbReference>
<dbReference type="Gene3D" id="2.60.40.180">
    <property type="entry name" value="Transthyretin/hydroxyisourate hydrolase domain"/>
    <property type="match status" value="1"/>
</dbReference>
<evidence type="ECO:0000256" key="1">
    <source>
        <dbReference type="ARBA" id="ARBA00001043"/>
    </source>
</evidence>
<feature type="domain" description="Transthyretin/hydroxyisourate hydrolase" evidence="9">
    <location>
        <begin position="232"/>
        <end position="337"/>
    </location>
</feature>
<feature type="binding site" evidence="8">
    <location>
        <position position="273"/>
    </location>
    <ligand>
        <name>substrate</name>
    </ligand>
</feature>
<evidence type="ECO:0000259" key="9">
    <source>
        <dbReference type="Pfam" id="PF00576"/>
    </source>
</evidence>
<name>A0ABD1FBN8_HYPHA</name>
<dbReference type="InterPro" id="IPR023416">
    <property type="entry name" value="Transthyretin/HIU_hydrolase_d"/>
</dbReference>
<evidence type="ECO:0000256" key="4">
    <source>
        <dbReference type="ARBA" id="ARBA00011881"/>
    </source>
</evidence>
<comment type="catalytic activity">
    <reaction evidence="1">
        <text>5-hydroxyisourate + H2O = 5-hydroxy-2-oxo-4-ureido-2,5-dihydro-1H-imidazole-5-carboxylate + H(+)</text>
        <dbReference type="Rhea" id="RHEA:23736"/>
        <dbReference type="ChEBI" id="CHEBI:15377"/>
        <dbReference type="ChEBI" id="CHEBI:15378"/>
        <dbReference type="ChEBI" id="CHEBI:18072"/>
        <dbReference type="ChEBI" id="CHEBI:58639"/>
        <dbReference type="EC" id="3.5.2.17"/>
    </reaction>
</comment>
<comment type="caution">
    <text evidence="10">The sequence shown here is derived from an EMBL/GenBank/DDBJ whole genome shotgun (WGS) entry which is preliminary data.</text>
</comment>
<evidence type="ECO:0000256" key="5">
    <source>
        <dbReference type="ARBA" id="ARBA00012609"/>
    </source>
</evidence>
<evidence type="ECO:0000313" key="10">
    <source>
        <dbReference type="EMBL" id="KAL1516689.1"/>
    </source>
</evidence>
<evidence type="ECO:0000256" key="6">
    <source>
        <dbReference type="ARBA" id="ARBA00022631"/>
    </source>
</evidence>
<evidence type="ECO:0000256" key="3">
    <source>
        <dbReference type="ARBA" id="ARBA00009850"/>
    </source>
</evidence>
<keyword evidence="11" id="KW-1185">Reference proteome</keyword>
<dbReference type="InterPro" id="IPR000895">
    <property type="entry name" value="Transthyretin/HIU_hydrolase"/>
</dbReference>
<comment type="function">
    <text evidence="2">Catalyzes the hydrolysis of 5-hydroxyisourate (HIU) to 2-oxo-4-hydroxy-4-carboxy-5-ureidoimidazoline (OHCU).</text>
</comment>
<reference evidence="10 11" key="1">
    <citation type="submission" date="2024-05" db="EMBL/GenBank/DDBJ databases">
        <title>Genetic variation in Jamaican populations of the coffee berry borer (Hypothenemus hampei).</title>
        <authorList>
            <person name="Errbii M."/>
            <person name="Myrie A."/>
        </authorList>
    </citation>
    <scope>NUCLEOTIDE SEQUENCE [LARGE SCALE GENOMIC DNA]</scope>
    <source>
        <strain evidence="10">JA-Hopewell-2020-01-JO</strain>
        <tissue evidence="10">Whole body</tissue>
    </source>
</reference>